<dbReference type="AlphaFoldDB" id="A0AAV7F7B1"/>
<dbReference type="Proteomes" id="UP000825729">
    <property type="component" value="Unassembled WGS sequence"/>
</dbReference>
<gene>
    <name evidence="1" type="ORF">H6P81_008352</name>
</gene>
<keyword evidence="2" id="KW-1185">Reference proteome</keyword>
<protein>
    <submittedName>
        <fullName evidence="1">Uncharacterized protein</fullName>
    </submittedName>
</protein>
<evidence type="ECO:0000313" key="1">
    <source>
        <dbReference type="EMBL" id="KAG9455448.1"/>
    </source>
</evidence>
<organism evidence="1 2">
    <name type="scientific">Aristolochia fimbriata</name>
    <name type="common">White veined hardy Dutchman's pipe vine</name>
    <dbReference type="NCBI Taxonomy" id="158543"/>
    <lineage>
        <taxon>Eukaryota</taxon>
        <taxon>Viridiplantae</taxon>
        <taxon>Streptophyta</taxon>
        <taxon>Embryophyta</taxon>
        <taxon>Tracheophyta</taxon>
        <taxon>Spermatophyta</taxon>
        <taxon>Magnoliopsida</taxon>
        <taxon>Magnoliidae</taxon>
        <taxon>Piperales</taxon>
        <taxon>Aristolochiaceae</taxon>
        <taxon>Aristolochia</taxon>
    </lineage>
</organism>
<reference evidence="1 2" key="1">
    <citation type="submission" date="2021-07" db="EMBL/GenBank/DDBJ databases">
        <title>The Aristolochia fimbriata genome: insights into angiosperm evolution, floral development and chemical biosynthesis.</title>
        <authorList>
            <person name="Jiao Y."/>
        </authorList>
    </citation>
    <scope>NUCLEOTIDE SEQUENCE [LARGE SCALE GENOMIC DNA]</scope>
    <source>
        <strain evidence="1">IBCAS-2021</strain>
        <tissue evidence="1">Leaf</tissue>
    </source>
</reference>
<sequence length="104" mass="11701">MSKLAAAYSSSLLQRSDSGKDFEEKNFLFLNMLVKFFSAEIIADFLNKRWGCRAFGESSSRLELQERVCTIWCGFGRSDGGICAPRVSTYDVAGDRVELLRLNC</sequence>
<accession>A0AAV7F7B1</accession>
<comment type="caution">
    <text evidence="1">The sequence shown here is derived from an EMBL/GenBank/DDBJ whole genome shotgun (WGS) entry which is preliminary data.</text>
</comment>
<name>A0AAV7F7B1_ARIFI</name>
<dbReference type="EMBL" id="JAINDJ010000003">
    <property type="protein sequence ID" value="KAG9455448.1"/>
    <property type="molecule type" value="Genomic_DNA"/>
</dbReference>
<proteinExistence type="predicted"/>
<evidence type="ECO:0000313" key="2">
    <source>
        <dbReference type="Proteomes" id="UP000825729"/>
    </source>
</evidence>